<dbReference type="FunFam" id="3.10.129.10:FF:000004">
    <property type="entry name" value="Tol-pal system-associated acyl-CoA thioesterase"/>
    <property type="match status" value="1"/>
</dbReference>
<dbReference type="Gene3D" id="3.10.129.10">
    <property type="entry name" value="Hotdog Thioesterase"/>
    <property type="match status" value="1"/>
</dbReference>
<dbReference type="Pfam" id="PF13279">
    <property type="entry name" value="4HBT_2"/>
    <property type="match status" value="1"/>
</dbReference>
<dbReference type="STRING" id="1867952.MTBPR1_30168"/>
<dbReference type="CDD" id="cd00586">
    <property type="entry name" value="4HBT"/>
    <property type="match status" value="1"/>
</dbReference>
<accession>A0A1C3RHN8</accession>
<dbReference type="InterPro" id="IPR050563">
    <property type="entry name" value="4-hydroxybenzoyl-CoA_TE"/>
</dbReference>
<dbReference type="SUPFAM" id="SSF54637">
    <property type="entry name" value="Thioesterase/thiol ester dehydrase-isomerase"/>
    <property type="match status" value="1"/>
</dbReference>
<dbReference type="EMBL" id="FLYE01000023">
    <property type="protein sequence ID" value="SCA56798.1"/>
    <property type="molecule type" value="Genomic_DNA"/>
</dbReference>
<dbReference type="AlphaFoldDB" id="A0A1C3RHN8"/>
<dbReference type="PANTHER" id="PTHR31793:SF37">
    <property type="entry name" value="ACYL-COA THIOESTER HYDROLASE YBGC"/>
    <property type="match status" value="1"/>
</dbReference>
<keyword evidence="2" id="KW-0378">Hydrolase</keyword>
<dbReference type="InterPro" id="IPR029069">
    <property type="entry name" value="HotDog_dom_sf"/>
</dbReference>
<dbReference type="OrthoDB" id="9808429at2"/>
<dbReference type="RefSeq" id="WP_069188864.1">
    <property type="nucleotide sequence ID" value="NZ_FLYE01000023.1"/>
</dbReference>
<gene>
    <name evidence="3" type="primary">ybgC</name>
    <name evidence="3" type="ORF">MTBPR1_30168</name>
</gene>
<dbReference type="InterPro" id="IPR006684">
    <property type="entry name" value="YbgC/YbaW"/>
</dbReference>
<dbReference type="InterPro" id="IPR014166">
    <property type="entry name" value="Tol-Pal_acyl-CoA_thioesterase"/>
</dbReference>
<dbReference type="GO" id="GO:0047617">
    <property type="term" value="F:fatty acyl-CoA hydrolase activity"/>
    <property type="evidence" value="ECO:0007669"/>
    <property type="project" value="TreeGrafter"/>
</dbReference>
<evidence type="ECO:0000256" key="2">
    <source>
        <dbReference type="ARBA" id="ARBA00022801"/>
    </source>
</evidence>
<protein>
    <submittedName>
        <fullName evidence="3">Acyl-CoA thioesterase</fullName>
    </submittedName>
</protein>
<evidence type="ECO:0000313" key="3">
    <source>
        <dbReference type="EMBL" id="SCA56798.1"/>
    </source>
</evidence>
<evidence type="ECO:0000256" key="1">
    <source>
        <dbReference type="ARBA" id="ARBA00005953"/>
    </source>
</evidence>
<reference evidence="3 4" key="1">
    <citation type="submission" date="2016-07" db="EMBL/GenBank/DDBJ databases">
        <authorList>
            <person name="Lefevre C.T."/>
        </authorList>
    </citation>
    <scope>NUCLEOTIDE SEQUENCE [LARGE SCALE GENOMIC DNA]</scope>
    <source>
        <strain evidence="3">PR1</strain>
    </source>
</reference>
<dbReference type="NCBIfam" id="TIGR02799">
    <property type="entry name" value="thio_ybgC"/>
    <property type="match status" value="1"/>
</dbReference>
<dbReference type="PANTHER" id="PTHR31793">
    <property type="entry name" value="4-HYDROXYBENZOYL-COA THIOESTERASE FAMILY MEMBER"/>
    <property type="match status" value="1"/>
</dbReference>
<comment type="similarity">
    <text evidence="1">Belongs to the 4-hydroxybenzoyl-CoA thioesterase family.</text>
</comment>
<keyword evidence="4" id="KW-1185">Reference proteome</keyword>
<evidence type="ECO:0000313" key="4">
    <source>
        <dbReference type="Proteomes" id="UP000231658"/>
    </source>
</evidence>
<dbReference type="PIRSF" id="PIRSF003230">
    <property type="entry name" value="YbgC"/>
    <property type="match status" value="1"/>
</dbReference>
<organism evidence="3 4">
    <name type="scientific">Candidatus Terasakiella magnetica</name>
    <dbReference type="NCBI Taxonomy" id="1867952"/>
    <lineage>
        <taxon>Bacteria</taxon>
        <taxon>Pseudomonadati</taxon>
        <taxon>Pseudomonadota</taxon>
        <taxon>Alphaproteobacteria</taxon>
        <taxon>Rhodospirillales</taxon>
        <taxon>Terasakiellaceae</taxon>
        <taxon>Terasakiella</taxon>
    </lineage>
</organism>
<sequence>MTQGRLEGSTFIFPIRIYYEDTDAGEIVYYANYFKFAERARTEFLRHFGIKQSELLENDRIAFAVRKAEADYRKPARLDDLLEVHTELVKLGGASLEMEQQLKRGEETLVSVKVRVACIHLEGRPMPIPQNIRKIFKEMLGENHGS</sequence>
<name>A0A1C3RHN8_9PROT</name>
<dbReference type="Proteomes" id="UP000231658">
    <property type="component" value="Unassembled WGS sequence"/>
</dbReference>
<dbReference type="NCBIfam" id="TIGR00051">
    <property type="entry name" value="YbgC/FadM family acyl-CoA thioesterase"/>
    <property type="match status" value="1"/>
</dbReference>
<proteinExistence type="inferred from homology"/>